<dbReference type="Gene3D" id="3.60.21.10">
    <property type="match status" value="1"/>
</dbReference>
<dbReference type="SUPFAM" id="SSF56300">
    <property type="entry name" value="Metallo-dependent phosphatases"/>
    <property type="match status" value="1"/>
</dbReference>
<dbReference type="InterPro" id="IPR004843">
    <property type="entry name" value="Calcineurin-like_PHP"/>
</dbReference>
<organism evidence="2 3">
    <name type="scientific">Pontibacter populi</name>
    <dbReference type="NCBI Taxonomy" id="890055"/>
    <lineage>
        <taxon>Bacteria</taxon>
        <taxon>Pseudomonadati</taxon>
        <taxon>Bacteroidota</taxon>
        <taxon>Cytophagia</taxon>
        <taxon>Cytophagales</taxon>
        <taxon>Hymenobacteraceae</taxon>
        <taxon>Pontibacter</taxon>
    </lineage>
</organism>
<evidence type="ECO:0000313" key="3">
    <source>
        <dbReference type="Proteomes" id="UP000774935"/>
    </source>
</evidence>
<dbReference type="Proteomes" id="UP000774935">
    <property type="component" value="Unassembled WGS sequence"/>
</dbReference>
<proteinExistence type="predicted"/>
<dbReference type="RefSeq" id="WP_199110414.1">
    <property type="nucleotide sequence ID" value="NZ_JAHWXQ010000003.1"/>
</dbReference>
<evidence type="ECO:0000313" key="2">
    <source>
        <dbReference type="EMBL" id="MBW3365906.1"/>
    </source>
</evidence>
<comment type="caution">
    <text evidence="2">The sequence shown here is derived from an EMBL/GenBank/DDBJ whole genome shotgun (WGS) entry which is preliminary data.</text>
</comment>
<dbReference type="PROSITE" id="PS51257">
    <property type="entry name" value="PROKAR_LIPOPROTEIN"/>
    <property type="match status" value="1"/>
</dbReference>
<dbReference type="PANTHER" id="PTHR43143:SF1">
    <property type="entry name" value="SERINE_THREONINE-PROTEIN PHOSPHATASE CPPED1"/>
    <property type="match status" value="1"/>
</dbReference>
<sequence length="280" mass="32231">MHNTITKYNYFKRLTLTSLTASLLLLQACDKFEYSPYEIRLRDNERELNQKNINRILEQNIAEDATITFALISDTQGYYKDTETIVTHLNNLDGVQFVLHNGDITDFGLLKEFRLINERLGKLNAPLVTVIGNHDAVSNGMQLYKEMYGPYNFSFVAGHSKFIFINTNYWEFNGAALDLNWLESELSDRDAYKQVFVLSHIPPTSPAFGEANAARYRELMNKYKVSMSIHGHNHSFETYQLEDGGTKYMNVGEADDQEFILMRVNNENVSFERISTKGES</sequence>
<name>A0ABS6XDE7_9BACT</name>
<dbReference type="Pfam" id="PF00149">
    <property type="entry name" value="Metallophos"/>
    <property type="match status" value="1"/>
</dbReference>
<gene>
    <name evidence="2" type="ORF">KYK27_12670</name>
</gene>
<dbReference type="InterPro" id="IPR029052">
    <property type="entry name" value="Metallo-depent_PP-like"/>
</dbReference>
<evidence type="ECO:0000259" key="1">
    <source>
        <dbReference type="Pfam" id="PF00149"/>
    </source>
</evidence>
<feature type="domain" description="Calcineurin-like phosphoesterase" evidence="1">
    <location>
        <begin position="68"/>
        <end position="235"/>
    </location>
</feature>
<keyword evidence="3" id="KW-1185">Reference proteome</keyword>
<dbReference type="EMBL" id="JAHWXQ010000003">
    <property type="protein sequence ID" value="MBW3365906.1"/>
    <property type="molecule type" value="Genomic_DNA"/>
</dbReference>
<dbReference type="PANTHER" id="PTHR43143">
    <property type="entry name" value="METALLOPHOSPHOESTERASE, CALCINEURIN SUPERFAMILY"/>
    <property type="match status" value="1"/>
</dbReference>
<accession>A0ABS6XDE7</accession>
<dbReference type="InterPro" id="IPR051918">
    <property type="entry name" value="STPP_CPPED1"/>
</dbReference>
<reference evidence="2 3" key="1">
    <citation type="submission" date="2021-07" db="EMBL/GenBank/DDBJ databases">
        <authorList>
            <person name="Kim M.K."/>
        </authorList>
    </citation>
    <scope>NUCLEOTIDE SEQUENCE [LARGE SCALE GENOMIC DNA]</scope>
    <source>
        <strain evidence="2 3">HLY7-15</strain>
    </source>
</reference>
<protein>
    <submittedName>
        <fullName evidence="2">Metallophosphoesterase</fullName>
    </submittedName>
</protein>